<keyword evidence="4" id="KW-0732">Signal</keyword>
<dbReference type="InterPro" id="IPR032675">
    <property type="entry name" value="LRR_dom_sf"/>
</dbReference>
<organism evidence="6 7">
    <name type="scientific">Ceratodon purpureus</name>
    <name type="common">Fire moss</name>
    <name type="synonym">Dicranum purpureum</name>
    <dbReference type="NCBI Taxonomy" id="3225"/>
    <lineage>
        <taxon>Eukaryota</taxon>
        <taxon>Viridiplantae</taxon>
        <taxon>Streptophyta</taxon>
        <taxon>Embryophyta</taxon>
        <taxon>Bryophyta</taxon>
        <taxon>Bryophytina</taxon>
        <taxon>Bryopsida</taxon>
        <taxon>Dicranidae</taxon>
        <taxon>Pseudoditrichales</taxon>
        <taxon>Ditrichaceae</taxon>
        <taxon>Ceratodon</taxon>
    </lineage>
</organism>
<keyword evidence="3" id="KW-0472">Membrane</keyword>
<dbReference type="AlphaFoldDB" id="A0A8T0GNB8"/>
<feature type="signal peptide" evidence="4">
    <location>
        <begin position="1"/>
        <end position="23"/>
    </location>
</feature>
<keyword evidence="3" id="KW-1133">Transmembrane helix</keyword>
<sequence>MATALIFSLVAVLACSVWPFVSGTRSNDVAALQGLLRAWQGTPASLDNWSLNEDADPCGSGWKGVVCSQTQSIINLHLNDAKLSGGIPTAIGGLDELIILDLSGNPMLSSTIPMQIGHLHRLTHLKLSSCNFSGKVPREIFNMDKLEYMDLSNNPHLSLDGDAQQLIRLRQPTSFIHRRLLQKTTSGNANNNRNMPLFYTYIALGLVGLVAVIIFTFCFCRWRSLRKTRSDVFLMTPGPTISFQSKPSSRVVHVANERAEADDRH</sequence>
<keyword evidence="1" id="KW-0433">Leucine-rich repeat</keyword>
<dbReference type="InterPro" id="IPR046959">
    <property type="entry name" value="PRK1-6/SRF4-like"/>
</dbReference>
<evidence type="ECO:0000256" key="2">
    <source>
        <dbReference type="ARBA" id="ARBA00022737"/>
    </source>
</evidence>
<dbReference type="SUPFAM" id="SSF52058">
    <property type="entry name" value="L domain-like"/>
    <property type="match status" value="1"/>
</dbReference>
<dbReference type="Gene3D" id="3.80.10.10">
    <property type="entry name" value="Ribonuclease Inhibitor"/>
    <property type="match status" value="1"/>
</dbReference>
<name>A0A8T0GNB8_CERPU</name>
<feature type="domain" description="Leucine-rich repeat-containing N-terminal plant-type" evidence="5">
    <location>
        <begin position="26"/>
        <end position="68"/>
    </location>
</feature>
<dbReference type="Pfam" id="PF08263">
    <property type="entry name" value="LRRNT_2"/>
    <property type="match status" value="1"/>
</dbReference>
<evidence type="ECO:0000256" key="1">
    <source>
        <dbReference type="ARBA" id="ARBA00022614"/>
    </source>
</evidence>
<evidence type="ECO:0000256" key="4">
    <source>
        <dbReference type="SAM" id="SignalP"/>
    </source>
</evidence>
<dbReference type="PANTHER" id="PTHR48007">
    <property type="entry name" value="LEUCINE-RICH REPEAT RECEPTOR-LIKE PROTEIN KINASE PXC1"/>
    <property type="match status" value="1"/>
</dbReference>
<keyword evidence="3" id="KW-0812">Transmembrane</keyword>
<evidence type="ECO:0000259" key="5">
    <source>
        <dbReference type="Pfam" id="PF08263"/>
    </source>
</evidence>
<evidence type="ECO:0000313" key="7">
    <source>
        <dbReference type="Proteomes" id="UP000822688"/>
    </source>
</evidence>
<dbReference type="InterPro" id="IPR013210">
    <property type="entry name" value="LRR_N_plant-typ"/>
</dbReference>
<keyword evidence="2" id="KW-0677">Repeat</keyword>
<evidence type="ECO:0000256" key="3">
    <source>
        <dbReference type="SAM" id="Phobius"/>
    </source>
</evidence>
<feature type="transmembrane region" description="Helical" evidence="3">
    <location>
        <begin position="198"/>
        <end position="220"/>
    </location>
</feature>
<accession>A0A8T0GNB8</accession>
<dbReference type="InterPro" id="IPR001611">
    <property type="entry name" value="Leu-rich_rpt"/>
</dbReference>
<proteinExistence type="predicted"/>
<dbReference type="Pfam" id="PF00560">
    <property type="entry name" value="LRR_1"/>
    <property type="match status" value="1"/>
</dbReference>
<protein>
    <recommendedName>
        <fullName evidence="5">Leucine-rich repeat-containing N-terminal plant-type domain-containing protein</fullName>
    </recommendedName>
</protein>
<keyword evidence="7" id="KW-1185">Reference proteome</keyword>
<comment type="caution">
    <text evidence="6">The sequence shown here is derived from an EMBL/GenBank/DDBJ whole genome shotgun (WGS) entry which is preliminary data.</text>
</comment>
<dbReference type="Proteomes" id="UP000822688">
    <property type="component" value="Chromosome 9"/>
</dbReference>
<gene>
    <name evidence="6" type="ORF">KC19_9G033700</name>
</gene>
<feature type="chain" id="PRO_5035715318" description="Leucine-rich repeat-containing N-terminal plant-type domain-containing protein" evidence="4">
    <location>
        <begin position="24"/>
        <end position="265"/>
    </location>
</feature>
<reference evidence="6" key="1">
    <citation type="submission" date="2020-06" db="EMBL/GenBank/DDBJ databases">
        <title>WGS assembly of Ceratodon purpureus strain R40.</title>
        <authorList>
            <person name="Carey S.B."/>
            <person name="Jenkins J."/>
            <person name="Shu S."/>
            <person name="Lovell J.T."/>
            <person name="Sreedasyam A."/>
            <person name="Maumus F."/>
            <person name="Tiley G.P."/>
            <person name="Fernandez-Pozo N."/>
            <person name="Barry K."/>
            <person name="Chen C."/>
            <person name="Wang M."/>
            <person name="Lipzen A."/>
            <person name="Daum C."/>
            <person name="Saski C.A."/>
            <person name="Payton A.C."/>
            <person name="Mcbreen J.C."/>
            <person name="Conrad R.E."/>
            <person name="Kollar L.M."/>
            <person name="Olsson S."/>
            <person name="Huttunen S."/>
            <person name="Landis J.B."/>
            <person name="Wickett N.J."/>
            <person name="Johnson M.G."/>
            <person name="Rensing S.A."/>
            <person name="Grimwood J."/>
            <person name="Schmutz J."/>
            <person name="Mcdaniel S.F."/>
        </authorList>
    </citation>
    <scope>NUCLEOTIDE SEQUENCE</scope>
    <source>
        <strain evidence="6">R40</strain>
    </source>
</reference>
<dbReference type="FunFam" id="3.80.10.10:FF:000383">
    <property type="entry name" value="Leucine-rich repeat receptor protein kinase EMS1"/>
    <property type="match status" value="1"/>
</dbReference>
<dbReference type="EMBL" id="CM026430">
    <property type="protein sequence ID" value="KAG0561056.1"/>
    <property type="molecule type" value="Genomic_DNA"/>
</dbReference>
<dbReference type="PANTHER" id="PTHR48007:SF4">
    <property type="entry name" value="LEUCINE-RICH REPEAT RECEPTOR-LIKE PROTEIN KINASE PXC1"/>
    <property type="match status" value="1"/>
</dbReference>
<evidence type="ECO:0000313" key="6">
    <source>
        <dbReference type="EMBL" id="KAG0561056.1"/>
    </source>
</evidence>